<dbReference type="InterPro" id="IPR012936">
    <property type="entry name" value="Erv_C"/>
</dbReference>
<proteinExistence type="inferred from homology"/>
<dbReference type="Proteomes" id="UP000818624">
    <property type="component" value="Chromosome 6"/>
</dbReference>
<feature type="domain" description="Endoplasmic reticulum vesicle transporter C-terminal" evidence="7">
    <location>
        <begin position="147"/>
        <end position="404"/>
    </location>
</feature>
<dbReference type="Pfam" id="PF13850">
    <property type="entry name" value="ERGIC_N"/>
    <property type="match status" value="1"/>
</dbReference>
<sequence>MHPGQLLGQLRGLDAFGRTSDEARIRTNVGALITLLSGALVAVLTISEFLDYRRVSVEPRLEVDLARDPKIAIHFNVTFPRVPCYLLSLDVVDIVGDMQVDINHDVVKTRLDSQGRKLDTRADRQLKGEAQRYLEEKGHDENYCGSCYGADPPPGGCCNSCEEVRDAYVRSSWSFSNPDRIQQCRDEHWTERIRAMNHEGCNIAGEVHANRVVGNLHMSPGRAFQRNSVHTHDLVPYLQGAGDEYHHFGHVIHDFSFGTLNEFLPKRGGRRSDKSKKAELGITDALQGRSAHPEQSQFMFQYFLKVVPTVYHKLNGDRVQTFQYSATAYERDLVPYDPKLGHDSPDQSDGQVVRTVEGVPGVFFNYEISPMRVTQTETRRSLWQFVSNLCAIVGGILTLAGLLDALIYRGHRKLTGASSYDEGDGFYGGLDTKLL</sequence>
<dbReference type="InterPro" id="IPR045888">
    <property type="entry name" value="Erv"/>
</dbReference>
<comment type="subcellular location">
    <subcellularLocation>
        <location evidence="1">Membrane</location>
        <topology evidence="1">Multi-pass membrane protein</topology>
    </subcellularLocation>
</comment>
<comment type="similarity">
    <text evidence="2">Belongs to the ERGIC family.</text>
</comment>
<keyword evidence="5 6" id="KW-0472">Membrane</keyword>
<evidence type="ECO:0000256" key="2">
    <source>
        <dbReference type="ARBA" id="ARBA00005648"/>
    </source>
</evidence>
<keyword evidence="10" id="KW-1185">Reference proteome</keyword>
<reference evidence="9 10" key="1">
    <citation type="journal article" date="2020" name="Elife">
        <title>Loss of centromere function drives karyotype evolution in closely related Malassezia species.</title>
        <authorList>
            <person name="Sankaranarayanan S.R."/>
            <person name="Ianiri G."/>
            <person name="Coelho M.A."/>
            <person name="Reza M.H."/>
            <person name="Thimmappa B.C."/>
            <person name="Ganguly P."/>
            <person name="Vadnala R.N."/>
            <person name="Sun S."/>
            <person name="Siddharthan R."/>
            <person name="Tellgren-Roth C."/>
            <person name="Dawson T.L."/>
            <person name="Heitman J."/>
            <person name="Sanyal K."/>
        </authorList>
    </citation>
    <scope>NUCLEOTIDE SEQUENCE [LARGE SCALE GENOMIC DNA]</scope>
    <source>
        <strain evidence="9">CBS14141</strain>
    </source>
</reference>
<dbReference type="EMBL" id="CP046239">
    <property type="protein sequence ID" value="WFD49635.1"/>
    <property type="molecule type" value="Genomic_DNA"/>
</dbReference>
<feature type="domain" description="Endoplasmic reticulum vesicle transporter N-terminal" evidence="8">
    <location>
        <begin position="10"/>
        <end position="99"/>
    </location>
</feature>
<evidence type="ECO:0000259" key="7">
    <source>
        <dbReference type="Pfam" id="PF07970"/>
    </source>
</evidence>
<dbReference type="PANTHER" id="PTHR10984:SF25">
    <property type="entry name" value="ENDOPLASMIC RETICULUM-GOLGI INTERMEDIATE COMPARTMENT PROTEIN 3"/>
    <property type="match status" value="1"/>
</dbReference>
<evidence type="ECO:0000313" key="10">
    <source>
        <dbReference type="Proteomes" id="UP000818624"/>
    </source>
</evidence>
<gene>
    <name evidence="9" type="primary">ERV46</name>
    <name evidence="9" type="ORF">GLX27_004319</name>
</gene>
<organism evidence="9 10">
    <name type="scientific">Malassezia furfur</name>
    <name type="common">Pityriasis versicolor infection agent</name>
    <name type="synonym">Pityrosporum furfur</name>
    <dbReference type="NCBI Taxonomy" id="55194"/>
    <lineage>
        <taxon>Eukaryota</taxon>
        <taxon>Fungi</taxon>
        <taxon>Dikarya</taxon>
        <taxon>Basidiomycota</taxon>
        <taxon>Ustilaginomycotina</taxon>
        <taxon>Malasseziomycetes</taxon>
        <taxon>Malasseziales</taxon>
        <taxon>Malasseziaceae</taxon>
        <taxon>Malassezia</taxon>
    </lineage>
</organism>
<keyword evidence="3 6" id="KW-0812">Transmembrane</keyword>
<name>A0ABY8EYZ7_MALFU</name>
<evidence type="ECO:0000256" key="6">
    <source>
        <dbReference type="SAM" id="Phobius"/>
    </source>
</evidence>
<protein>
    <submittedName>
        <fullName evidence="9">ER-derived vesicles protein erv46</fullName>
    </submittedName>
</protein>
<evidence type="ECO:0000256" key="5">
    <source>
        <dbReference type="ARBA" id="ARBA00023136"/>
    </source>
</evidence>
<dbReference type="PANTHER" id="PTHR10984">
    <property type="entry name" value="ENDOPLASMIC RETICULUM-GOLGI INTERMEDIATE COMPARTMENT PROTEIN"/>
    <property type="match status" value="1"/>
</dbReference>
<dbReference type="InterPro" id="IPR039542">
    <property type="entry name" value="Erv_N"/>
</dbReference>
<feature type="transmembrane region" description="Helical" evidence="6">
    <location>
        <begin position="382"/>
        <end position="403"/>
    </location>
</feature>
<evidence type="ECO:0000313" key="9">
    <source>
        <dbReference type="EMBL" id="WFD49635.1"/>
    </source>
</evidence>
<accession>A0ABY8EYZ7</accession>
<dbReference type="Pfam" id="PF07970">
    <property type="entry name" value="COPIIcoated_ERV"/>
    <property type="match status" value="1"/>
</dbReference>
<evidence type="ECO:0000259" key="8">
    <source>
        <dbReference type="Pfam" id="PF13850"/>
    </source>
</evidence>
<evidence type="ECO:0000256" key="1">
    <source>
        <dbReference type="ARBA" id="ARBA00004141"/>
    </source>
</evidence>
<evidence type="ECO:0000256" key="3">
    <source>
        <dbReference type="ARBA" id="ARBA00022692"/>
    </source>
</evidence>
<evidence type="ECO:0000256" key="4">
    <source>
        <dbReference type="ARBA" id="ARBA00022989"/>
    </source>
</evidence>
<keyword evidence="4 6" id="KW-1133">Transmembrane helix</keyword>